<dbReference type="eggNOG" id="KOG2744">
    <property type="taxonomic scope" value="Eukaryota"/>
</dbReference>
<proteinExistence type="predicted"/>
<dbReference type="EMBL" id="KE148176">
    <property type="protein sequence ID" value="EPE02610.1"/>
    <property type="molecule type" value="Genomic_DNA"/>
</dbReference>
<feature type="compositionally biased region" description="Low complexity" evidence="1">
    <location>
        <begin position="122"/>
        <end position="141"/>
    </location>
</feature>
<feature type="region of interest" description="Disordered" evidence="1">
    <location>
        <begin position="1"/>
        <end position="400"/>
    </location>
</feature>
<sequence length="877" mass="95487">MSSWMNEPAVQNHNGNGFPHMNDPNVPPGSMPGMIDPAAFMSNPNAGQFNPAAPGQFNPQMMAMQHPQQQQQHRTASPSPFNPMYQTNQVIPSKRPRPREGSVAASPRQNSGMLPTSRADTPGQYGQPQAQQQQPPQGQPQHLPHNGSANATPSPIMANQIRSGSAVPQRVATTSPHPFSPANQQSFAAQASPVPSEHGQAPGQNPYAQGTSGNFPQQGFNPNFPQTPTGGRPSPNPQQGGGASSQMMPQHMGQMGQRISSGQQQPPPAGMGMGMNHAGTPNGHHALPQAPPSVNGFASPQLPAGQRPRAPAKGKAARNAQAQAQAQANYAAQMQAQGRSPYPPSAPGQHPDFTAQSPAQAKMGVAMPPHGAPYMEGHMMPPDAAAAPPPQPHLPPLEESDEYKPKTREYQTFGGVDIYAPSKVVTDILRMRPDVPAPTELGNVDIHALMMSIQSGIHSEVRLALDTLATVTVCNVPTLDINLEHCDDLLETILEYAEELVDLLAENTAEVSDEILIPPYEDISRACQIERLSLRDDPEYGSQEEELNRAVDYLLCITTIFRNLSFNPHNQTTLADETTIKFLSQVIRYAGTRNMFLRTQVNMLEFMKDVIILLSNISGSIELPDRDETFCLLQFLLAFAPTPLPSLADDHLFFPPYQPTLQPYLPPAVDALAKLLARDEPNRTHFRNLFSMPGAADLLTQTFALAISPIPEHLREMRPRHLPPVLEARKPMLMQGLLAADIVASLAPGPESGVARAWLLAENQFPHNLHRTVRDLCRQYESVEIMYRQQAPYQGRGRPPPAPPKDAELMYIVVLAISMLRKLSEKAVDPSDPACSKLPPSVLPSEDGLLEALEMISGEWSRDGFLRNLVSFASLEK</sequence>
<dbReference type="STRING" id="1262450.S3CPU5"/>
<protein>
    <submittedName>
        <fullName evidence="2">Arid bright dna binding domain-containing protein</fullName>
    </submittedName>
</protein>
<evidence type="ECO:0000256" key="1">
    <source>
        <dbReference type="SAM" id="MobiDB-lite"/>
    </source>
</evidence>
<dbReference type="HOGENOM" id="CLU_008900_0_0_1"/>
<feature type="compositionally biased region" description="Polar residues" evidence="1">
    <location>
        <begin position="1"/>
        <end position="15"/>
    </location>
</feature>
<feature type="compositionally biased region" description="Polar residues" evidence="1">
    <location>
        <begin position="74"/>
        <end position="91"/>
    </location>
</feature>
<feature type="compositionally biased region" description="Low complexity" evidence="1">
    <location>
        <begin position="59"/>
        <end position="73"/>
    </location>
</feature>
<name>S3CPU5_OPHP1</name>
<feature type="compositionally biased region" description="Low complexity" evidence="1">
    <location>
        <begin position="317"/>
        <end position="338"/>
    </location>
</feature>
<dbReference type="OrthoDB" id="1938591at2759"/>
<evidence type="ECO:0000313" key="3">
    <source>
        <dbReference type="Proteomes" id="UP000016923"/>
    </source>
</evidence>
<gene>
    <name evidence="2" type="ORF">F503_06586</name>
</gene>
<dbReference type="Proteomes" id="UP000016923">
    <property type="component" value="Unassembled WGS sequence"/>
</dbReference>
<feature type="compositionally biased region" description="Low complexity" evidence="1">
    <location>
        <begin position="246"/>
        <end position="257"/>
    </location>
</feature>
<accession>S3CPU5</accession>
<feature type="compositionally biased region" description="Polar residues" evidence="1">
    <location>
        <begin position="202"/>
        <end position="229"/>
    </location>
</feature>
<reference evidence="2 3" key="1">
    <citation type="journal article" date="2013" name="BMC Genomics">
        <title>The genome and transcriptome of the pine saprophyte Ophiostoma piceae, and a comparison with the bark beetle-associated pine pathogen Grosmannia clavigera.</title>
        <authorList>
            <person name="Haridas S."/>
            <person name="Wang Y."/>
            <person name="Lim L."/>
            <person name="Massoumi Alamouti S."/>
            <person name="Jackman S."/>
            <person name="Docking R."/>
            <person name="Robertson G."/>
            <person name="Birol I."/>
            <person name="Bohlmann J."/>
            <person name="Breuil C."/>
        </authorList>
    </citation>
    <scope>NUCLEOTIDE SEQUENCE [LARGE SCALE GENOMIC DNA]</scope>
    <source>
        <strain evidence="2 3">UAMH 11346</strain>
    </source>
</reference>
<keyword evidence="3" id="KW-1185">Reference proteome</keyword>
<organism evidence="2 3">
    <name type="scientific">Ophiostoma piceae (strain UAMH 11346)</name>
    <name type="common">Sap stain fungus</name>
    <dbReference type="NCBI Taxonomy" id="1262450"/>
    <lineage>
        <taxon>Eukaryota</taxon>
        <taxon>Fungi</taxon>
        <taxon>Dikarya</taxon>
        <taxon>Ascomycota</taxon>
        <taxon>Pezizomycotina</taxon>
        <taxon>Sordariomycetes</taxon>
        <taxon>Sordariomycetidae</taxon>
        <taxon>Ophiostomatales</taxon>
        <taxon>Ophiostomataceae</taxon>
        <taxon>Ophiostoma</taxon>
    </lineage>
</organism>
<evidence type="ECO:0000313" key="2">
    <source>
        <dbReference type="EMBL" id="EPE02610.1"/>
    </source>
</evidence>
<dbReference type="VEuPathDB" id="FungiDB:F503_06586"/>
<dbReference type="AlphaFoldDB" id="S3CPU5"/>
<dbReference type="OMA" id="CIFNILR"/>
<feature type="compositionally biased region" description="Polar residues" evidence="1">
    <location>
        <begin position="171"/>
        <end position="189"/>
    </location>
</feature>